<dbReference type="GO" id="GO:0030488">
    <property type="term" value="P:tRNA methylation"/>
    <property type="evidence" value="ECO:0007669"/>
    <property type="project" value="TreeGrafter"/>
</dbReference>
<dbReference type="PANTHER" id="PTHR11806">
    <property type="entry name" value="GLUCOSE INHIBITED DIVISION PROTEIN A"/>
    <property type="match status" value="1"/>
</dbReference>
<evidence type="ECO:0000256" key="6">
    <source>
        <dbReference type="ARBA" id="ARBA00022827"/>
    </source>
</evidence>
<dbReference type="GO" id="GO:0002098">
    <property type="term" value="P:tRNA wobble uridine modification"/>
    <property type="evidence" value="ECO:0007669"/>
    <property type="project" value="TreeGrafter"/>
</dbReference>
<feature type="domain" description="MnmG N-terminal" evidence="8">
    <location>
        <begin position="6"/>
        <end position="370"/>
    </location>
</feature>
<dbReference type="Gene3D" id="3.50.50.60">
    <property type="entry name" value="FAD/NAD(P)-binding domain"/>
    <property type="match status" value="2"/>
</dbReference>
<keyword evidence="4" id="KW-0285">Flavoprotein</keyword>
<dbReference type="NCBIfam" id="TIGR00137">
    <property type="entry name" value="gid_trmFO"/>
    <property type="match status" value="1"/>
</dbReference>
<keyword evidence="7" id="KW-0521">NADP</keyword>
<dbReference type="InterPro" id="IPR040131">
    <property type="entry name" value="MnmG_N"/>
</dbReference>
<dbReference type="InterPro" id="IPR036188">
    <property type="entry name" value="FAD/NAD-bd_sf"/>
</dbReference>
<dbReference type="AlphaFoldDB" id="A0A3B0UU96"/>
<evidence type="ECO:0000256" key="2">
    <source>
        <dbReference type="ARBA" id="ARBA00022490"/>
    </source>
</evidence>
<dbReference type="HAMAP" id="MF_01037">
    <property type="entry name" value="TrmFO"/>
    <property type="match status" value="1"/>
</dbReference>
<keyword evidence="2" id="KW-0963">Cytoplasm</keyword>
<organism evidence="9">
    <name type="scientific">hydrothermal vent metagenome</name>
    <dbReference type="NCBI Taxonomy" id="652676"/>
    <lineage>
        <taxon>unclassified sequences</taxon>
        <taxon>metagenomes</taxon>
        <taxon>ecological metagenomes</taxon>
    </lineage>
</organism>
<evidence type="ECO:0000256" key="4">
    <source>
        <dbReference type="ARBA" id="ARBA00022630"/>
    </source>
</evidence>
<dbReference type="InterPro" id="IPR004417">
    <property type="entry name" value="TrmFO"/>
</dbReference>
<dbReference type="EC" id="2.1.1.74" evidence="9"/>
<keyword evidence="6" id="KW-0274">FAD</keyword>
<comment type="cofactor">
    <cofactor evidence="1">
        <name>FAD</name>
        <dbReference type="ChEBI" id="CHEBI:57692"/>
    </cofactor>
</comment>
<evidence type="ECO:0000256" key="3">
    <source>
        <dbReference type="ARBA" id="ARBA00022603"/>
    </source>
</evidence>
<evidence type="ECO:0000256" key="1">
    <source>
        <dbReference type="ARBA" id="ARBA00001974"/>
    </source>
</evidence>
<proteinExistence type="inferred from homology"/>
<reference evidence="9" key="1">
    <citation type="submission" date="2018-06" db="EMBL/GenBank/DDBJ databases">
        <authorList>
            <person name="Zhirakovskaya E."/>
        </authorList>
    </citation>
    <scope>NUCLEOTIDE SEQUENCE</scope>
</reference>
<dbReference type="GO" id="GO:0050660">
    <property type="term" value="F:flavin adenine dinucleotide binding"/>
    <property type="evidence" value="ECO:0007669"/>
    <property type="project" value="InterPro"/>
</dbReference>
<protein>
    <submittedName>
        <fullName evidence="9">Methylenetetrahydrofolate--tRNA-(Uracil-5-)-methyltransferase TrmFO</fullName>
        <ecNumber evidence="9">2.1.1.74</ecNumber>
    </submittedName>
</protein>
<dbReference type="EMBL" id="UOEU01000367">
    <property type="protein sequence ID" value="VAW32520.1"/>
    <property type="molecule type" value="Genomic_DNA"/>
</dbReference>
<keyword evidence="5 9" id="KW-0808">Transferase</keyword>
<keyword evidence="3 9" id="KW-0489">Methyltransferase</keyword>
<accession>A0A3B0UU96</accession>
<dbReference type="PANTHER" id="PTHR11806:SF2">
    <property type="entry name" value="METHYLENETETRAHYDROFOLATE--TRNA-(URACIL-5-)-METHYLTRANSFERASE TRMFO"/>
    <property type="match status" value="1"/>
</dbReference>
<dbReference type="InterPro" id="IPR002218">
    <property type="entry name" value="MnmG-rel"/>
</dbReference>
<dbReference type="SUPFAM" id="SSF51905">
    <property type="entry name" value="FAD/NAD(P)-binding domain"/>
    <property type="match status" value="1"/>
</dbReference>
<evidence type="ECO:0000259" key="8">
    <source>
        <dbReference type="Pfam" id="PF01134"/>
    </source>
</evidence>
<name>A0A3B0UU96_9ZZZZ</name>
<dbReference type="GO" id="GO:0047151">
    <property type="term" value="F:tRNA (uracil(54)-C5)-methyltransferase activity, 5,10-methylenetetrahydrofolate-dependent"/>
    <property type="evidence" value="ECO:0007669"/>
    <property type="project" value="UniProtKB-EC"/>
</dbReference>
<evidence type="ECO:0000256" key="5">
    <source>
        <dbReference type="ARBA" id="ARBA00022679"/>
    </source>
</evidence>
<sequence>MSRSFVVIGGGLAGTEAAWQLARQGIQVKLYEMRPKQPTPAHTTNQLAELVCSNSLGSVLPHKAPGLLKAELRGLGSLILDCARQTAVPAGSSLAVDRDKFAQLVTAKIESEPNITLVREEVTAVPTQPAIIASGPLTSSALTASISQLTGEEYLYFYDAVSPIVDYETIDTTIAFRQSRYDKGQDEGDYINCPMTEEEYDRFCDALETAETITLKQFEQEDPHFFEGCMPVEVLAKRGRKALAFGPMRPVGLIDPRSGKRPYAVVQLRQDNLMGSLYNIVGFQTNLKWGAQKRVLRLIPGLENADFLRYGMMHRNTYINAPRLLQPTLQYRGRADLFFAGQITGVEGYMGNAATGLLAGLNAARLLQGQMPLIFPTKTMLGALCHYVTHASIKGFQPMKANFGLFAQPQNKMPKAERYRWYSERSLTALRRFARNNHVAYDRDIAESDLSEELVGAWRHHALHKTP</sequence>
<dbReference type="Pfam" id="PF01134">
    <property type="entry name" value="GIDA"/>
    <property type="match status" value="1"/>
</dbReference>
<gene>
    <name evidence="9" type="ORF">MNBD_CHLOROFLEXI01-72</name>
</gene>
<dbReference type="GO" id="GO:0005829">
    <property type="term" value="C:cytosol"/>
    <property type="evidence" value="ECO:0007669"/>
    <property type="project" value="TreeGrafter"/>
</dbReference>
<evidence type="ECO:0000256" key="7">
    <source>
        <dbReference type="ARBA" id="ARBA00022857"/>
    </source>
</evidence>
<dbReference type="NCBIfam" id="NF003739">
    <property type="entry name" value="PRK05335.1"/>
    <property type="match status" value="1"/>
</dbReference>
<evidence type="ECO:0000313" key="9">
    <source>
        <dbReference type="EMBL" id="VAW32520.1"/>
    </source>
</evidence>